<accession>A0AAE1S511</accession>
<comment type="caution">
    <text evidence="2">The sequence shown here is derived from an EMBL/GenBank/DDBJ whole genome shotgun (WGS) entry which is preliminary data.</text>
</comment>
<dbReference type="AlphaFoldDB" id="A0AAE1S511"/>
<name>A0AAE1S511_9SOLA</name>
<dbReference type="Gene3D" id="3.40.50.300">
    <property type="entry name" value="P-loop containing nucleotide triphosphate hydrolases"/>
    <property type="match status" value="1"/>
</dbReference>
<protein>
    <recommendedName>
        <fullName evidence="1">DNA2/NAM7 helicase-like C-terminal domain-containing protein</fullName>
    </recommendedName>
</protein>
<evidence type="ECO:0000259" key="1">
    <source>
        <dbReference type="Pfam" id="PF13087"/>
    </source>
</evidence>
<dbReference type="InterPro" id="IPR041679">
    <property type="entry name" value="DNA2/NAM7-like_C"/>
</dbReference>
<proteinExistence type="predicted"/>
<organism evidence="2 3">
    <name type="scientific">Anisodus tanguticus</name>
    <dbReference type="NCBI Taxonomy" id="243964"/>
    <lineage>
        <taxon>Eukaryota</taxon>
        <taxon>Viridiplantae</taxon>
        <taxon>Streptophyta</taxon>
        <taxon>Embryophyta</taxon>
        <taxon>Tracheophyta</taxon>
        <taxon>Spermatophyta</taxon>
        <taxon>Magnoliopsida</taxon>
        <taxon>eudicotyledons</taxon>
        <taxon>Gunneridae</taxon>
        <taxon>Pentapetalae</taxon>
        <taxon>asterids</taxon>
        <taxon>lamiids</taxon>
        <taxon>Solanales</taxon>
        <taxon>Solanaceae</taxon>
        <taxon>Solanoideae</taxon>
        <taxon>Hyoscyameae</taxon>
        <taxon>Anisodus</taxon>
    </lineage>
</organism>
<reference evidence="2" key="1">
    <citation type="submission" date="2023-12" db="EMBL/GenBank/DDBJ databases">
        <title>Genome assembly of Anisodus tanguticus.</title>
        <authorList>
            <person name="Wang Y.-J."/>
        </authorList>
    </citation>
    <scope>NUCLEOTIDE SEQUENCE</scope>
    <source>
        <strain evidence="2">KB-2021</strain>
        <tissue evidence="2">Leaf</tissue>
    </source>
</reference>
<gene>
    <name evidence="2" type="ORF">RND71_018138</name>
</gene>
<dbReference type="EMBL" id="JAVYJV010000009">
    <property type="protein sequence ID" value="KAK4362897.1"/>
    <property type="molecule type" value="Genomic_DNA"/>
</dbReference>
<dbReference type="Proteomes" id="UP001291623">
    <property type="component" value="Unassembled WGS sequence"/>
</dbReference>
<evidence type="ECO:0000313" key="3">
    <source>
        <dbReference type="Proteomes" id="UP001291623"/>
    </source>
</evidence>
<dbReference type="InterPro" id="IPR027417">
    <property type="entry name" value="P-loop_NTPase"/>
</dbReference>
<dbReference type="Pfam" id="PF13087">
    <property type="entry name" value="AAA_12"/>
    <property type="match status" value="1"/>
</dbReference>
<evidence type="ECO:0000313" key="2">
    <source>
        <dbReference type="EMBL" id="KAK4362897.1"/>
    </source>
</evidence>
<sequence length="256" mass="28289">MSCRPTYESDDDDSELDMGHRHCRPKAAVKSAPPAGRSFIFGSRKSKYSSSTFLSARFVLPLAVPGWPLFAFGYNFQGIGFLNDPHRLNVAITRARYGIVILENSEEHECLVKGPLNNLKQSMTQFQKPKRLFFGGGPGIVPGDNYGSTASPNPNADRRNSLSREFTQSTVLPAFWALQHPTVEHAKFPTSTTTSPTSPRDELEEGCLIKKCMGSTSGGEKVEKCQLSLQPRMEAASSIVRYRCSDKSQPNPFSYS</sequence>
<keyword evidence="3" id="KW-1185">Reference proteome</keyword>
<feature type="domain" description="DNA2/NAM7 helicase-like C-terminal" evidence="1">
    <location>
        <begin position="77"/>
        <end position="105"/>
    </location>
</feature>